<comment type="caution">
    <text evidence="4">The sequence shown here is derived from an EMBL/GenBank/DDBJ whole genome shotgun (WGS) entry which is preliminary data.</text>
</comment>
<dbReference type="Gene3D" id="3.40.50.2300">
    <property type="match status" value="1"/>
</dbReference>
<accession>A0ABX3KNU1</accession>
<dbReference type="InterPro" id="IPR011006">
    <property type="entry name" value="CheY-like_superfamily"/>
</dbReference>
<dbReference type="InterPro" id="IPR036388">
    <property type="entry name" value="WH-like_DNA-bd_sf"/>
</dbReference>
<evidence type="ECO:0000313" key="4">
    <source>
        <dbReference type="EMBL" id="OOF33168.1"/>
    </source>
</evidence>
<dbReference type="Pfam" id="PF00486">
    <property type="entry name" value="Trans_reg_C"/>
    <property type="match status" value="1"/>
</dbReference>
<dbReference type="InterPro" id="IPR001867">
    <property type="entry name" value="OmpR/PhoB-type_DNA-bd"/>
</dbReference>
<protein>
    <recommendedName>
        <fullName evidence="3">OmpR/PhoB-type domain-containing protein</fullName>
    </recommendedName>
</protein>
<dbReference type="Proteomes" id="UP000189431">
    <property type="component" value="Unassembled WGS sequence"/>
</dbReference>
<evidence type="ECO:0000259" key="3">
    <source>
        <dbReference type="PROSITE" id="PS51755"/>
    </source>
</evidence>
<feature type="domain" description="OmpR/PhoB-type" evidence="3">
    <location>
        <begin position="132"/>
        <end position="230"/>
    </location>
</feature>
<dbReference type="RefSeq" id="WP_077669920.1">
    <property type="nucleotide sequence ID" value="NZ_MUFR01000037.1"/>
</dbReference>
<dbReference type="InterPro" id="IPR039420">
    <property type="entry name" value="WalR-like"/>
</dbReference>
<dbReference type="CDD" id="cd00383">
    <property type="entry name" value="trans_reg_C"/>
    <property type="match status" value="1"/>
</dbReference>
<dbReference type="Gene3D" id="1.10.10.10">
    <property type="entry name" value="Winged helix-like DNA-binding domain superfamily/Winged helix DNA-binding domain"/>
    <property type="match status" value="1"/>
</dbReference>
<dbReference type="SUPFAM" id="SSF46894">
    <property type="entry name" value="C-terminal effector domain of the bipartite response regulators"/>
    <property type="match status" value="1"/>
</dbReference>
<organism evidence="4 5">
    <name type="scientific">Salinivibrio costicola subsp. alcaliphilus</name>
    <dbReference type="NCBI Taxonomy" id="272773"/>
    <lineage>
        <taxon>Bacteria</taxon>
        <taxon>Pseudomonadati</taxon>
        <taxon>Pseudomonadota</taxon>
        <taxon>Gammaproteobacteria</taxon>
        <taxon>Vibrionales</taxon>
        <taxon>Vibrionaceae</taxon>
        <taxon>Salinivibrio</taxon>
    </lineage>
</organism>
<evidence type="ECO:0000256" key="2">
    <source>
        <dbReference type="PROSITE-ProRule" id="PRU01091"/>
    </source>
</evidence>
<keyword evidence="1 2" id="KW-0238">DNA-binding</keyword>
<dbReference type="PROSITE" id="PS51755">
    <property type="entry name" value="OMPR_PHOB"/>
    <property type="match status" value="1"/>
</dbReference>
<dbReference type="SMART" id="SM00862">
    <property type="entry name" value="Trans_reg_C"/>
    <property type="match status" value="1"/>
</dbReference>
<dbReference type="PANTHER" id="PTHR48111:SF50">
    <property type="entry name" value="KDP OPERON TRANSCRIPTIONAL REGULATORY PROTEIN KDPE"/>
    <property type="match status" value="1"/>
</dbReference>
<gene>
    <name evidence="4" type="ORF">BZJ21_12250</name>
</gene>
<keyword evidence="5" id="KW-1185">Reference proteome</keyword>
<reference evidence="5" key="1">
    <citation type="submission" date="2017-01" db="EMBL/GenBank/DDBJ databases">
        <title>Draft genome of the species Salinivibrio costicola subsp. alcaliphilus.</title>
        <authorList>
            <person name="Lopez-Hermoso C."/>
            <person name="De La Haba R."/>
            <person name="Sanchez-Porro C."/>
            <person name="Ventosa A."/>
        </authorList>
    </citation>
    <scope>NUCLEOTIDE SEQUENCE [LARGE SCALE GENOMIC DNA]</scope>
    <source>
        <strain evidence="5">CBH448</strain>
    </source>
</reference>
<dbReference type="PANTHER" id="PTHR48111">
    <property type="entry name" value="REGULATOR OF RPOS"/>
    <property type="match status" value="1"/>
</dbReference>
<evidence type="ECO:0000256" key="1">
    <source>
        <dbReference type="ARBA" id="ARBA00023125"/>
    </source>
</evidence>
<dbReference type="InterPro" id="IPR016032">
    <property type="entry name" value="Sig_transdc_resp-reg_C-effctor"/>
</dbReference>
<dbReference type="EMBL" id="MUFR01000037">
    <property type="protein sequence ID" value="OOF33168.1"/>
    <property type="molecule type" value="Genomic_DNA"/>
</dbReference>
<evidence type="ECO:0000313" key="5">
    <source>
        <dbReference type="Proteomes" id="UP000189431"/>
    </source>
</evidence>
<feature type="DNA-binding region" description="OmpR/PhoB-type" evidence="2">
    <location>
        <begin position="132"/>
        <end position="230"/>
    </location>
</feature>
<sequence length="230" mass="25931">MHQAFFSKTKPAIVVRGPEDQSFIALLEARLRDHGCDVTVIGPDDPMPDWDAVQLISWVPEGETQMTTLRWLSEQCPFIALMASQAAADRVAALNAGAEDVLSAPIDIDECMLRTAIAMHRRHAVVVIKESSGQLQVDNLWMHQDTHQVRVDDQAVKLTPIQFELLWLLAQHKDTTLSKSLLYRQVLKKTFTPDDRSLDMHLSRVRKKLADAGLPPERLQTDHGKGYCFI</sequence>
<dbReference type="SUPFAM" id="SSF52172">
    <property type="entry name" value="CheY-like"/>
    <property type="match status" value="1"/>
</dbReference>
<name>A0ABX3KNU1_SALCS</name>
<proteinExistence type="predicted"/>